<name>A0A2M7TH66_9BACT</name>
<protein>
    <recommendedName>
        <fullName evidence="1">Shedu protein SduA C-terminal domain-containing protein</fullName>
    </recommendedName>
</protein>
<sequence length="411" mass="47766">MKKQKTINYTNPKDPKDIRLVANINIGGKRVEYFVRNEAPQHKWIKKIIINGFDRLPAGFTKDGSGLAKGTGYLIVKGLYEKLGEFDLNVSLKAKNSAKKIKGRHKVVLNYLDLKQAIEVLMEIKNEGYQTLKNSANDYLNKVFPRIFKKEDTGIDKFTYQKNQVAKLLKRNGLFENFSDNDIQAVIDFFPAFIKHFKGRFKGKKKLIGILNSKEAADVFYLDRVISEFDKKLKAKTHSEQNWQKFFRTYIQVFNPTYATIFEKKNISLSGDFPDFVPIDIYGYLDIYEIKKPNTKLLVLDRSRKNYYWSSELSKAISQVENYIDSAVRLGPSIRENIKKIEDIDIKIVKPRGFIIAGARSQLKGEKMEDDFRILNESMKNIEIILFDDILNNLKNLFERIKNSPKKKKKK</sequence>
<accession>A0A2M7TH66</accession>
<dbReference type="AlphaFoldDB" id="A0A2M7TH66"/>
<evidence type="ECO:0000313" key="2">
    <source>
        <dbReference type="EMBL" id="PIZ45107.1"/>
    </source>
</evidence>
<dbReference type="Pfam" id="PF14082">
    <property type="entry name" value="SduA_C"/>
    <property type="match status" value="1"/>
</dbReference>
<dbReference type="InterPro" id="IPR025359">
    <property type="entry name" value="SduA_C"/>
</dbReference>
<gene>
    <name evidence="2" type="ORF">COY31_01065</name>
</gene>
<feature type="domain" description="Shedu protein SduA C-terminal" evidence="1">
    <location>
        <begin position="238"/>
        <end position="391"/>
    </location>
</feature>
<organism evidence="2 3">
    <name type="scientific">Candidatus Wolfebacteria bacterium CG_4_10_14_0_2_um_filter_39_18</name>
    <dbReference type="NCBI Taxonomy" id="1975061"/>
    <lineage>
        <taxon>Bacteria</taxon>
        <taxon>Candidatus Wolfeibacteriota</taxon>
    </lineage>
</organism>
<dbReference type="Proteomes" id="UP000230553">
    <property type="component" value="Unassembled WGS sequence"/>
</dbReference>
<reference evidence="3" key="1">
    <citation type="submission" date="2017-09" db="EMBL/GenBank/DDBJ databases">
        <title>Depth-based differentiation of microbial function through sediment-hosted aquifers and enrichment of novel symbionts in the deep terrestrial subsurface.</title>
        <authorList>
            <person name="Probst A.J."/>
            <person name="Ladd B."/>
            <person name="Jarett J.K."/>
            <person name="Geller-Mcgrath D.E."/>
            <person name="Sieber C.M.K."/>
            <person name="Emerson J.B."/>
            <person name="Anantharaman K."/>
            <person name="Thomas B.C."/>
            <person name="Malmstrom R."/>
            <person name="Stieglmeier M."/>
            <person name="Klingl A."/>
            <person name="Woyke T."/>
            <person name="Ryan C.M."/>
            <person name="Banfield J.F."/>
        </authorList>
    </citation>
    <scope>NUCLEOTIDE SEQUENCE [LARGE SCALE GENOMIC DNA]</scope>
</reference>
<dbReference type="EMBL" id="PFNM01000020">
    <property type="protein sequence ID" value="PIZ45107.1"/>
    <property type="molecule type" value="Genomic_DNA"/>
</dbReference>
<comment type="caution">
    <text evidence="2">The sequence shown here is derived from an EMBL/GenBank/DDBJ whole genome shotgun (WGS) entry which is preliminary data.</text>
</comment>
<proteinExistence type="predicted"/>
<evidence type="ECO:0000259" key="1">
    <source>
        <dbReference type="Pfam" id="PF14082"/>
    </source>
</evidence>
<evidence type="ECO:0000313" key="3">
    <source>
        <dbReference type="Proteomes" id="UP000230553"/>
    </source>
</evidence>